<dbReference type="Proteomes" id="UP000298493">
    <property type="component" value="Unassembled WGS sequence"/>
</dbReference>
<gene>
    <name evidence="1" type="ORF">E6O75_ATG05018</name>
</gene>
<protein>
    <submittedName>
        <fullName evidence="1">Uncharacterized protein</fullName>
    </submittedName>
</protein>
<dbReference type="EMBL" id="SNSC02000009">
    <property type="protein sequence ID" value="TID21623.1"/>
    <property type="molecule type" value="Genomic_DNA"/>
</dbReference>
<reference evidence="1 2" key="1">
    <citation type="submission" date="2019-04" db="EMBL/GenBank/DDBJ databases">
        <title>High contiguity whole genome sequence and gene annotation resource for two Venturia nashicola isolates.</title>
        <authorList>
            <person name="Prokchorchik M."/>
            <person name="Won K."/>
            <person name="Lee Y."/>
            <person name="Choi E.D."/>
            <person name="Segonzac C."/>
            <person name="Sohn K.H."/>
        </authorList>
    </citation>
    <scope>NUCLEOTIDE SEQUENCE [LARGE SCALE GENOMIC DNA]</scope>
    <source>
        <strain evidence="1 2">PRI2</strain>
    </source>
</reference>
<comment type="caution">
    <text evidence="1">The sequence shown here is derived from an EMBL/GenBank/DDBJ whole genome shotgun (WGS) entry which is preliminary data.</text>
</comment>
<evidence type="ECO:0000313" key="2">
    <source>
        <dbReference type="Proteomes" id="UP000298493"/>
    </source>
</evidence>
<dbReference type="AlphaFoldDB" id="A0A4Z1P2K5"/>
<evidence type="ECO:0000313" key="1">
    <source>
        <dbReference type="EMBL" id="TID21623.1"/>
    </source>
</evidence>
<proteinExistence type="predicted"/>
<accession>A0A4Z1P2K5</accession>
<keyword evidence="2" id="KW-1185">Reference proteome</keyword>
<sequence length="193" mass="21074">MVRVAEQWSNIRSSAVNMDEMGNYMYELKLLARQCSGSPQARHSRADASQSSSGLLDFLGASRAQDKNFTICCDSQPFALCLLSLCLKVTICCDSQAFRPTTLSLSPYDSQPFALRLSAFRPVSPVPLPKSHHLLRLSSVSVCTFLDSLCGFVIHSKSPSSSAIRCLTWGLEVYKTDGGTADPLLELSDKQAT</sequence>
<organism evidence="1 2">
    <name type="scientific">Venturia nashicola</name>
    <dbReference type="NCBI Taxonomy" id="86259"/>
    <lineage>
        <taxon>Eukaryota</taxon>
        <taxon>Fungi</taxon>
        <taxon>Dikarya</taxon>
        <taxon>Ascomycota</taxon>
        <taxon>Pezizomycotina</taxon>
        <taxon>Dothideomycetes</taxon>
        <taxon>Pleosporomycetidae</taxon>
        <taxon>Venturiales</taxon>
        <taxon>Venturiaceae</taxon>
        <taxon>Venturia</taxon>
    </lineage>
</organism>
<name>A0A4Z1P2K5_9PEZI</name>